<evidence type="ECO:0000313" key="3">
    <source>
        <dbReference type="Proteomes" id="UP000752647"/>
    </source>
</evidence>
<feature type="transmembrane region" description="Helical" evidence="1">
    <location>
        <begin position="106"/>
        <end position="128"/>
    </location>
</feature>
<keyword evidence="2" id="KW-0813">Transport</keyword>
<reference evidence="2" key="1">
    <citation type="submission" date="2021-05" db="EMBL/GenBank/DDBJ databases">
        <title>Pangenome of Leuconostoc gelidum warrants species status for Leuconostoc gelidum subsp. gasicomitatum.</title>
        <authorList>
            <person name="Johansson P."/>
            <person name="Sade E."/>
            <person name="Hultman J."/>
            <person name="Auvinen P."/>
            <person name="Bjorkroth J."/>
        </authorList>
    </citation>
    <scope>NUCLEOTIDE SEQUENCE</scope>
    <source>
        <strain evidence="2">A.21.4</strain>
    </source>
</reference>
<feature type="transmembrane region" description="Helical" evidence="1">
    <location>
        <begin position="65"/>
        <end position="85"/>
    </location>
</feature>
<keyword evidence="2" id="KW-0762">Sugar transport</keyword>
<dbReference type="RefSeq" id="WP_224144455.1">
    <property type="nucleotide sequence ID" value="NZ_CBCPIF010000001.1"/>
</dbReference>
<dbReference type="AlphaFoldDB" id="A0A9Q3SWY3"/>
<keyword evidence="1" id="KW-0812">Transmembrane</keyword>
<dbReference type="EMBL" id="JAHBFI010000020">
    <property type="protein sequence ID" value="MBZ5963311.1"/>
    <property type="molecule type" value="Genomic_DNA"/>
</dbReference>
<name>A0A9Q3SWY3_9LACO</name>
<feature type="transmembrane region" description="Helical" evidence="1">
    <location>
        <begin position="42"/>
        <end position="59"/>
    </location>
</feature>
<accession>A0A9Q3SWY3</accession>
<gene>
    <name evidence="2" type="ORF">KIJ12_09175</name>
</gene>
<keyword evidence="1" id="KW-1133">Transmembrane helix</keyword>
<sequence length="184" mass="21479">MKAAVNQRRERAQLKDKQLAVTVEKNRQDMSLKSMQFNRFMLIRYATALFFFVNLYWALIMRHTWVVIIPLAVMFVSGFAIVEQIKLFGQHTNQLIFSKLFFRTQLAVNVALMISTMTPLFASLFQFVNNTNQNRYIVLVILLLGFGVILFVNKRLTLIASNHDKYYSRLVAYQAILKKNKGMK</sequence>
<proteinExistence type="predicted"/>
<evidence type="ECO:0000313" key="2">
    <source>
        <dbReference type="EMBL" id="MBZ5963311.1"/>
    </source>
</evidence>
<dbReference type="Proteomes" id="UP000752647">
    <property type="component" value="Unassembled WGS sequence"/>
</dbReference>
<comment type="caution">
    <text evidence="2">The sequence shown here is derived from an EMBL/GenBank/DDBJ whole genome shotgun (WGS) entry which is preliminary data.</text>
</comment>
<evidence type="ECO:0000256" key="1">
    <source>
        <dbReference type="SAM" id="Phobius"/>
    </source>
</evidence>
<feature type="transmembrane region" description="Helical" evidence="1">
    <location>
        <begin position="134"/>
        <end position="152"/>
    </location>
</feature>
<keyword evidence="1" id="KW-0472">Membrane</keyword>
<organism evidence="2 3">
    <name type="scientific">Leuconostoc gasicomitatum</name>
    <dbReference type="NCBI Taxonomy" id="115778"/>
    <lineage>
        <taxon>Bacteria</taxon>
        <taxon>Bacillati</taxon>
        <taxon>Bacillota</taxon>
        <taxon>Bacilli</taxon>
        <taxon>Lactobacillales</taxon>
        <taxon>Lactobacillaceae</taxon>
        <taxon>Leuconostoc</taxon>
        <taxon>Leuconostoc gelidum group</taxon>
    </lineage>
</organism>
<protein>
    <submittedName>
        <fullName evidence="2">Sugar transporter</fullName>
    </submittedName>
</protein>